<dbReference type="EMBL" id="UAUE01000026">
    <property type="protein sequence ID" value="SPZ00362.1"/>
    <property type="molecule type" value="Genomic_DNA"/>
</dbReference>
<organism evidence="2 4">
    <name type="scientific">Proteus mirabilis</name>
    <dbReference type="NCBI Taxonomy" id="584"/>
    <lineage>
        <taxon>Bacteria</taxon>
        <taxon>Pseudomonadati</taxon>
        <taxon>Pseudomonadota</taxon>
        <taxon>Gammaproteobacteria</taxon>
        <taxon>Enterobacterales</taxon>
        <taxon>Morganellaceae</taxon>
        <taxon>Proteus</taxon>
    </lineage>
</organism>
<reference evidence="1 3" key="1">
    <citation type="submission" date="2017-05" db="EMBL/GenBank/DDBJ databases">
        <title>Whole genome sequencing of Proteus mirabilis AR_0155.</title>
        <authorList>
            <person name="Conlan S."/>
            <person name="Thomas P.J."/>
            <person name="Mullikin J."/>
            <person name="Frank K.M."/>
            <person name="Segre J.A."/>
        </authorList>
    </citation>
    <scope>NUCLEOTIDE SEQUENCE [LARGE SCALE GENOMIC DNA]</scope>
    <source>
        <strain evidence="1 3">AR_0155</strain>
    </source>
</reference>
<sequence length="109" mass="12671">MTVCIRHLVPLLINQLCFGGLVTALARYLQADTNYERWRFHINNIILQLILLDTITQTIRTVMTMFIHIKEKLFAYNSITIADGHKQGIILMEHIFLPRQPLLSGKIIR</sequence>
<evidence type="ECO:0000313" key="4">
    <source>
        <dbReference type="Proteomes" id="UP000251485"/>
    </source>
</evidence>
<dbReference type="EMBL" id="CP021694">
    <property type="protein sequence ID" value="ARX36037.1"/>
    <property type="molecule type" value="Genomic_DNA"/>
</dbReference>
<accession>A0A1Z1SYJ0</accession>
<proteinExistence type="predicted"/>
<dbReference type="AlphaFoldDB" id="A0A1Z1SYJ0"/>
<dbReference type="Proteomes" id="UP000251485">
    <property type="component" value="Unassembled WGS sequence"/>
</dbReference>
<protein>
    <submittedName>
        <fullName evidence="2">Uncharacterized protein</fullName>
    </submittedName>
</protein>
<dbReference type="RefSeq" id="WP_012367501.1">
    <property type="nucleotide sequence ID" value="NZ_CP110377.1"/>
</dbReference>
<name>A0A1Z1SYJ0_PROMI</name>
<dbReference type="Proteomes" id="UP000195540">
    <property type="component" value="Chromosome"/>
</dbReference>
<evidence type="ECO:0000313" key="1">
    <source>
        <dbReference type="EMBL" id="ARX36037.1"/>
    </source>
</evidence>
<reference evidence="2 4" key="2">
    <citation type="submission" date="2018-06" db="EMBL/GenBank/DDBJ databases">
        <authorList>
            <consortium name="Pathogen Informatics"/>
            <person name="Doyle S."/>
        </authorList>
    </citation>
    <scope>NUCLEOTIDE SEQUENCE [LARGE SCALE GENOMIC DNA]</scope>
    <source>
        <strain evidence="2 4">NCTC10975</strain>
    </source>
</reference>
<evidence type="ECO:0000313" key="3">
    <source>
        <dbReference type="Proteomes" id="UP000195540"/>
    </source>
</evidence>
<evidence type="ECO:0000313" key="2">
    <source>
        <dbReference type="EMBL" id="SPZ00362.1"/>
    </source>
</evidence>
<gene>
    <name evidence="1" type="ORF">AM402_18510</name>
    <name evidence="2" type="ORF">NCTC10975_03546</name>
</gene>